<evidence type="ECO:0000313" key="1">
    <source>
        <dbReference type="EMBL" id="CAJ0850059.1"/>
    </source>
</evidence>
<protein>
    <recommendedName>
        <fullName evidence="2">LTXXQ motif family protein</fullName>
    </recommendedName>
</protein>
<gene>
    <name evidence="1" type="ORF">AMST5_00215</name>
</gene>
<dbReference type="Pfam" id="PF07813">
    <property type="entry name" value="LTXXQ"/>
    <property type="match status" value="1"/>
</dbReference>
<proteinExistence type="predicted"/>
<evidence type="ECO:0008006" key="2">
    <source>
        <dbReference type="Google" id="ProtNLM"/>
    </source>
</evidence>
<dbReference type="InterPro" id="IPR012899">
    <property type="entry name" value="LTXXQ"/>
</dbReference>
<dbReference type="AlphaFoldDB" id="A0AA48RBL6"/>
<dbReference type="GO" id="GO:0042597">
    <property type="term" value="C:periplasmic space"/>
    <property type="evidence" value="ECO:0007669"/>
    <property type="project" value="InterPro"/>
</dbReference>
<dbReference type="EMBL" id="OY288114">
    <property type="protein sequence ID" value="CAJ0850059.1"/>
    <property type="molecule type" value="Genomic_DNA"/>
</dbReference>
<name>A0AA48RBL6_9ZZZZ</name>
<organism evidence="1">
    <name type="scientific">freshwater sediment metagenome</name>
    <dbReference type="NCBI Taxonomy" id="556182"/>
    <lineage>
        <taxon>unclassified sequences</taxon>
        <taxon>metagenomes</taxon>
        <taxon>ecological metagenomes</taxon>
    </lineage>
</organism>
<accession>A0AA48RBL6</accession>
<sequence>MRKKLLTMMSAVMLSAGSLSGTAFAATPATDQPTQAGDHGFSPEDRAAFQDARVAALKAGLKLTPAQEKAWPAVEGALRDLFKARADRAAEWREKWKDIRDKHSVLDGLRLRAQGLTARGAELTKLADAAKPLFDNLDDAQKRRFGVLLFHVLLKPHGDHGHSEWHTAH</sequence>
<reference evidence="1" key="1">
    <citation type="submission" date="2023-07" db="EMBL/GenBank/DDBJ databases">
        <authorList>
            <person name="Pelsma A.J. K."/>
        </authorList>
    </citation>
    <scope>NUCLEOTIDE SEQUENCE</scope>
</reference>